<keyword evidence="5" id="KW-1185">Reference proteome</keyword>
<gene>
    <name evidence="3" type="ORF">CFBP498_42950</name>
    <name evidence="4" type="ORF">R4K57_22355</name>
</gene>
<evidence type="ECO:0000313" key="4">
    <source>
        <dbReference type="EMBL" id="MDV7251078.1"/>
    </source>
</evidence>
<dbReference type="AlphaFoldDB" id="A0A6V7F5Q2"/>
<evidence type="ECO:0000256" key="2">
    <source>
        <dbReference type="SAM" id="MobiDB-lite"/>
    </source>
</evidence>
<reference evidence="4 6" key="2">
    <citation type="submission" date="2023-10" db="EMBL/GenBank/DDBJ databases">
        <title>A new tool for lettuce pathogen research.</title>
        <authorList>
            <person name="Horton K.N."/>
            <person name="Cseke L.J."/>
            <person name="Badiwe M."/>
            <person name="Tesfaye D."/>
            <person name="Klein A."/>
            <person name="Su J."/>
            <person name="Potnis N."/>
            <person name="Gassmann W."/>
        </authorList>
    </citation>
    <scope>NUCLEOTIDE SEQUENCE [LARGE SCALE GENOMIC DNA]</scope>
    <source>
        <strain evidence="4 6">JSKH1901</strain>
    </source>
</reference>
<protein>
    <recommendedName>
        <fullName evidence="7">Receptor protein-tyrosine kinase</fullName>
    </recommendedName>
</protein>
<reference evidence="3 5" key="1">
    <citation type="submission" date="2020-07" db="EMBL/GenBank/DDBJ databases">
        <authorList>
            <person name="Pothier F. J."/>
        </authorList>
    </citation>
    <scope>NUCLEOTIDE SEQUENCE [LARGE SCALE GENOMIC DNA]</scope>
    <source>
        <strain evidence="3 5">CFBP 498</strain>
    </source>
</reference>
<name>A0A6V7F5Q2_9XANT</name>
<evidence type="ECO:0000256" key="1">
    <source>
        <dbReference type="SAM" id="Coils"/>
    </source>
</evidence>
<proteinExistence type="predicted"/>
<dbReference type="RefSeq" id="WP_180313977.1">
    <property type="nucleotide sequence ID" value="NZ_JAJTZG010000118.1"/>
</dbReference>
<dbReference type="EMBL" id="LR828257">
    <property type="protein sequence ID" value="CAD0358808.1"/>
    <property type="molecule type" value="Genomic_DNA"/>
</dbReference>
<accession>A0A6V7F5Q2</accession>
<evidence type="ECO:0000313" key="3">
    <source>
        <dbReference type="EMBL" id="CAD0358814.1"/>
    </source>
</evidence>
<organism evidence="3 5">
    <name type="scientific">Xanthomonas hortorum pv. vitians</name>
    <dbReference type="NCBI Taxonomy" id="83224"/>
    <lineage>
        <taxon>Bacteria</taxon>
        <taxon>Pseudomonadati</taxon>
        <taxon>Pseudomonadota</taxon>
        <taxon>Gammaproteobacteria</taxon>
        <taxon>Lysobacterales</taxon>
        <taxon>Lysobacteraceae</taxon>
        <taxon>Xanthomonas</taxon>
    </lineage>
</organism>
<keyword evidence="1" id="KW-0175">Coiled coil</keyword>
<evidence type="ECO:0000313" key="6">
    <source>
        <dbReference type="Proteomes" id="UP001187425"/>
    </source>
</evidence>
<dbReference type="Proteomes" id="UP000515406">
    <property type="component" value="Chromosome"/>
</dbReference>
<evidence type="ECO:0008006" key="7">
    <source>
        <dbReference type="Google" id="ProtNLM"/>
    </source>
</evidence>
<dbReference type="EMBL" id="LR828257">
    <property type="protein sequence ID" value="CAD0358814.1"/>
    <property type="molecule type" value="Genomic_DNA"/>
</dbReference>
<evidence type="ECO:0000313" key="5">
    <source>
        <dbReference type="Proteomes" id="UP000515406"/>
    </source>
</evidence>
<feature type="coiled-coil region" evidence="1">
    <location>
        <begin position="136"/>
        <end position="163"/>
    </location>
</feature>
<sequence length="262" mass="29894">MHEGVPISKVFYFPIEAAIRWAGLLKHQGAILSQIPSPRDLPHTLDFPRWTELRLYTERLYDAIFHHELPYGIKGITVEDEDLWDSPELTIRHVDLKQWMRHHYPEHRPAFLFSRSERMAHPTITLETGHALLVERQAMKAELQHYKRQLKALQEQHDDLLSHSKQNRVCSHCSITDRSESTYQNILGGMLDLMLSRSPAGKPYSSFRTQEAIVSALVAHHGGLMGITERTLNGKFAQARRKIRSAETSGGHTSLVADLAPG</sequence>
<dbReference type="EMBL" id="JAWMQI010000136">
    <property type="protein sequence ID" value="MDV7251078.1"/>
    <property type="molecule type" value="Genomic_DNA"/>
</dbReference>
<feature type="region of interest" description="Disordered" evidence="2">
    <location>
        <begin position="243"/>
        <end position="262"/>
    </location>
</feature>
<dbReference type="Proteomes" id="UP001187425">
    <property type="component" value="Unassembled WGS sequence"/>
</dbReference>